<dbReference type="EMBL" id="RQVQ01000030">
    <property type="protein sequence ID" value="RRJ89312.1"/>
    <property type="molecule type" value="Genomic_DNA"/>
</dbReference>
<dbReference type="GO" id="GO:0005525">
    <property type="term" value="F:GTP binding"/>
    <property type="evidence" value="ECO:0007669"/>
    <property type="project" value="UniProtKB-KW"/>
</dbReference>
<name>A0A3P3W2I8_9FLAO</name>
<evidence type="ECO:0000313" key="4">
    <source>
        <dbReference type="Proteomes" id="UP000275719"/>
    </source>
</evidence>
<evidence type="ECO:0008006" key="5">
    <source>
        <dbReference type="Google" id="ProtNLM"/>
    </source>
</evidence>
<proteinExistence type="predicted"/>
<dbReference type="SUPFAM" id="SSF50465">
    <property type="entry name" value="EF-Tu/eEF-1alpha/eIF2-gamma C-terminal domain"/>
    <property type="match status" value="1"/>
</dbReference>
<evidence type="ECO:0000256" key="1">
    <source>
        <dbReference type="ARBA" id="ARBA00022741"/>
    </source>
</evidence>
<sequence>MENKPHFTALLTYLNEEESGKSTPYLNGTRAGFLFSYQNKIVFGNKNFTEQDLVYPSDIVKTEITLFTNIATLNKIYVGLDFDFFEGDVLIGKGIITKLLDSDFVAE</sequence>
<dbReference type="RefSeq" id="WP_125019666.1">
    <property type="nucleotide sequence ID" value="NZ_RQVQ01000030.1"/>
</dbReference>
<keyword evidence="1" id="KW-0547">Nucleotide-binding</keyword>
<organism evidence="3 4">
    <name type="scientific">Paenimyroides tangerinum</name>
    <dbReference type="NCBI Taxonomy" id="2488728"/>
    <lineage>
        <taxon>Bacteria</taxon>
        <taxon>Pseudomonadati</taxon>
        <taxon>Bacteroidota</taxon>
        <taxon>Flavobacteriia</taxon>
        <taxon>Flavobacteriales</taxon>
        <taxon>Flavobacteriaceae</taxon>
        <taxon>Paenimyroides</taxon>
    </lineage>
</organism>
<comment type="caution">
    <text evidence="3">The sequence shown here is derived from an EMBL/GenBank/DDBJ whole genome shotgun (WGS) entry which is preliminary data.</text>
</comment>
<dbReference type="Gene3D" id="2.40.30.10">
    <property type="entry name" value="Translation factors"/>
    <property type="match status" value="1"/>
</dbReference>
<keyword evidence="4" id="KW-1185">Reference proteome</keyword>
<evidence type="ECO:0000313" key="3">
    <source>
        <dbReference type="EMBL" id="RRJ89312.1"/>
    </source>
</evidence>
<dbReference type="InterPro" id="IPR009001">
    <property type="entry name" value="Transl_elong_EF1A/Init_IF2_C"/>
</dbReference>
<keyword evidence="2" id="KW-0342">GTP-binding</keyword>
<dbReference type="AlphaFoldDB" id="A0A3P3W2I8"/>
<dbReference type="Proteomes" id="UP000275719">
    <property type="component" value="Unassembled WGS sequence"/>
</dbReference>
<protein>
    <recommendedName>
        <fullName evidence="5">Translation elongation factor EFTu/EF1A C-terminal domain-containing protein</fullName>
    </recommendedName>
</protein>
<accession>A0A3P3W2I8</accession>
<reference evidence="3 4" key="1">
    <citation type="submission" date="2018-11" db="EMBL/GenBank/DDBJ databases">
        <title>Flavobacterium sp. nov., YIM 102701-2 draft genome.</title>
        <authorList>
            <person name="Li G."/>
            <person name="Jiang Y."/>
        </authorList>
    </citation>
    <scope>NUCLEOTIDE SEQUENCE [LARGE SCALE GENOMIC DNA]</scope>
    <source>
        <strain evidence="3 4">YIM 102701-2</strain>
    </source>
</reference>
<dbReference type="OrthoDB" id="292264at2"/>
<evidence type="ECO:0000256" key="2">
    <source>
        <dbReference type="ARBA" id="ARBA00023134"/>
    </source>
</evidence>
<gene>
    <name evidence="3" type="ORF">EG240_12180</name>
</gene>